<dbReference type="Pfam" id="PF11969">
    <property type="entry name" value="DcpS_C"/>
    <property type="match status" value="1"/>
</dbReference>
<comment type="similarity">
    <text evidence="4">Belongs to the HINT family.</text>
</comment>
<evidence type="ECO:0000256" key="5">
    <source>
        <dbReference type="ARBA" id="ARBA00039802"/>
    </source>
</evidence>
<feature type="short sequence motif" description="Histidine triad motif" evidence="8 9">
    <location>
        <begin position="253"/>
        <end position="257"/>
    </location>
</feature>
<evidence type="ECO:0000313" key="13">
    <source>
        <dbReference type="Proteomes" id="UP000887013"/>
    </source>
</evidence>
<reference evidence="12" key="1">
    <citation type="submission" date="2020-08" db="EMBL/GenBank/DDBJ databases">
        <title>Multicomponent nature underlies the extraordinary mechanical properties of spider dragline silk.</title>
        <authorList>
            <person name="Kono N."/>
            <person name="Nakamura H."/>
            <person name="Mori M."/>
            <person name="Yoshida Y."/>
            <person name="Ohtoshi R."/>
            <person name="Malay A.D."/>
            <person name="Moran D.A.P."/>
            <person name="Tomita M."/>
            <person name="Numata K."/>
            <person name="Arakawa K."/>
        </authorList>
    </citation>
    <scope>NUCLEOTIDE SEQUENCE</scope>
</reference>
<evidence type="ECO:0000256" key="1">
    <source>
        <dbReference type="ARBA" id="ARBA00022741"/>
    </source>
</evidence>
<evidence type="ECO:0000256" key="8">
    <source>
        <dbReference type="PIRSR" id="PIRSR601310-3"/>
    </source>
</evidence>
<comment type="catalytic activity">
    <reaction evidence="3">
        <text>adenosine 5'-phosphoramidate + H2O = NH4(+) + AMP</text>
        <dbReference type="Rhea" id="RHEA:67916"/>
        <dbReference type="ChEBI" id="CHEBI:15377"/>
        <dbReference type="ChEBI" id="CHEBI:28938"/>
        <dbReference type="ChEBI" id="CHEBI:57890"/>
        <dbReference type="ChEBI" id="CHEBI:456215"/>
    </reaction>
</comment>
<comment type="caution">
    <text evidence="12">The sequence shown here is derived from an EMBL/GenBank/DDBJ whole genome shotgun (WGS) entry which is preliminary data.</text>
</comment>
<evidence type="ECO:0000256" key="7">
    <source>
        <dbReference type="PIRSR" id="PIRSR601310-1"/>
    </source>
</evidence>
<evidence type="ECO:0000256" key="6">
    <source>
        <dbReference type="ARBA" id="ARBA00042361"/>
    </source>
</evidence>
<dbReference type="InterPro" id="IPR001310">
    <property type="entry name" value="Histidine_triad_HIT"/>
</dbReference>
<dbReference type="PANTHER" id="PTHR12486:SF5">
    <property type="entry name" value="ADENOSINE 5'-MONOPHOSPHORAMIDASE HINT3"/>
    <property type="match status" value="1"/>
</dbReference>
<dbReference type="GO" id="GO:0016787">
    <property type="term" value="F:hydrolase activity"/>
    <property type="evidence" value="ECO:0007669"/>
    <property type="project" value="UniProtKB-KW"/>
</dbReference>
<evidence type="ECO:0000259" key="11">
    <source>
        <dbReference type="PROSITE" id="PS51084"/>
    </source>
</evidence>
<dbReference type="OrthoDB" id="1915375at2759"/>
<dbReference type="InterPro" id="IPR036265">
    <property type="entry name" value="HIT-like_sf"/>
</dbReference>
<dbReference type="PANTHER" id="PTHR12486">
    <property type="entry name" value="APRATAXIN-RELATED"/>
    <property type="match status" value="1"/>
</dbReference>
<proteinExistence type="inferred from homology"/>
<keyword evidence="2" id="KW-0378">Hydrolase</keyword>
<keyword evidence="13" id="KW-1185">Reference proteome</keyword>
<dbReference type="InterPro" id="IPR011146">
    <property type="entry name" value="HIT-like"/>
</dbReference>
<feature type="domain" description="HIT" evidence="11">
    <location>
        <begin position="164"/>
        <end position="268"/>
    </location>
</feature>
<name>A0A8X6JUS9_NEPPI</name>
<sequence>MRNEEFVRPVNKHIPLKLTIGSIIPDQRTRVDRSADDFSSKSILALKNYNNPDGLDGEGSRAEQVETEGGKGLARKESSKKEKWQIKRMRSEGSTEYYNKRESRHQSKRRLPVRMNGQKRPGIRKMTSREAANESGILSGRHLVAKILIDLDKMAEAKKEENCLFCGIQDSSTEIVYQDDDYLAFRDIKPATSHHYLVIPKNHIKSVVNLTSTDAGLVRKLVEIGEIVLNNNSASVSDARFGFHQPPFNSIQHLHLHVISPSNEMSIFSKLIFRPDSYWFVTPSTLIEKLEKSGNAEKKN</sequence>
<dbReference type="GO" id="GO:0000166">
    <property type="term" value="F:nucleotide binding"/>
    <property type="evidence" value="ECO:0007669"/>
    <property type="project" value="UniProtKB-KW"/>
</dbReference>
<dbReference type="Proteomes" id="UP000887013">
    <property type="component" value="Unassembled WGS sequence"/>
</dbReference>
<evidence type="ECO:0000256" key="3">
    <source>
        <dbReference type="ARBA" id="ARBA00024472"/>
    </source>
</evidence>
<evidence type="ECO:0000256" key="9">
    <source>
        <dbReference type="PROSITE-ProRule" id="PRU00464"/>
    </source>
</evidence>
<dbReference type="PROSITE" id="PS51084">
    <property type="entry name" value="HIT_2"/>
    <property type="match status" value="1"/>
</dbReference>
<accession>A0A8X6JUS9</accession>
<feature type="active site" description="Tele-AMP-histidine intermediate" evidence="7">
    <location>
        <position position="255"/>
    </location>
</feature>
<dbReference type="EMBL" id="BMAW01093477">
    <property type="protein sequence ID" value="GFS60549.1"/>
    <property type="molecule type" value="Genomic_DNA"/>
</dbReference>
<dbReference type="AlphaFoldDB" id="A0A8X6JUS9"/>
<organism evidence="12 13">
    <name type="scientific">Nephila pilipes</name>
    <name type="common">Giant wood spider</name>
    <name type="synonym">Nephila maculata</name>
    <dbReference type="NCBI Taxonomy" id="299642"/>
    <lineage>
        <taxon>Eukaryota</taxon>
        <taxon>Metazoa</taxon>
        <taxon>Ecdysozoa</taxon>
        <taxon>Arthropoda</taxon>
        <taxon>Chelicerata</taxon>
        <taxon>Arachnida</taxon>
        <taxon>Araneae</taxon>
        <taxon>Araneomorphae</taxon>
        <taxon>Entelegynae</taxon>
        <taxon>Araneoidea</taxon>
        <taxon>Nephilidae</taxon>
        <taxon>Nephila</taxon>
    </lineage>
</organism>
<evidence type="ECO:0000313" key="12">
    <source>
        <dbReference type="EMBL" id="GFS60549.1"/>
    </source>
</evidence>
<evidence type="ECO:0000256" key="2">
    <source>
        <dbReference type="ARBA" id="ARBA00022801"/>
    </source>
</evidence>
<feature type="region of interest" description="Disordered" evidence="10">
    <location>
        <begin position="50"/>
        <end position="108"/>
    </location>
</feature>
<gene>
    <name evidence="12" type="primary">hint3</name>
    <name evidence="12" type="ORF">NPIL_696191</name>
</gene>
<dbReference type="SUPFAM" id="SSF54197">
    <property type="entry name" value="HIT-like"/>
    <property type="match status" value="1"/>
</dbReference>
<evidence type="ECO:0000256" key="4">
    <source>
        <dbReference type="ARBA" id="ARBA00025764"/>
    </source>
</evidence>
<dbReference type="Gene3D" id="3.30.428.10">
    <property type="entry name" value="HIT-like"/>
    <property type="match status" value="1"/>
</dbReference>
<evidence type="ECO:0000256" key="10">
    <source>
        <dbReference type="SAM" id="MobiDB-lite"/>
    </source>
</evidence>
<feature type="compositionally biased region" description="Basic and acidic residues" evidence="10">
    <location>
        <begin position="74"/>
        <end position="105"/>
    </location>
</feature>
<dbReference type="PRINTS" id="PR00332">
    <property type="entry name" value="HISTRIAD"/>
</dbReference>
<keyword evidence="1" id="KW-0547">Nucleotide-binding</keyword>
<protein>
    <recommendedName>
        <fullName evidence="5">Adenosine 5'-monophosphoramidase HINT3</fullName>
    </recommendedName>
    <alternativeName>
        <fullName evidence="6">Histidine triad nucleotide-binding protein 3</fullName>
    </alternativeName>
</protein>